<comment type="caution">
    <text evidence="9">The sequence shown here is derived from an EMBL/GenBank/DDBJ whole genome shotgun (WGS) entry which is preliminary data.</text>
</comment>
<evidence type="ECO:0000256" key="4">
    <source>
        <dbReference type="ARBA" id="ARBA00022475"/>
    </source>
</evidence>
<protein>
    <submittedName>
        <fullName evidence="9">Putative PurR-regulated permease PerM</fullName>
    </submittedName>
</protein>
<keyword evidence="6 8" id="KW-1133">Transmembrane helix</keyword>
<feature type="transmembrane region" description="Helical" evidence="8">
    <location>
        <begin position="7"/>
        <end position="26"/>
    </location>
</feature>
<feature type="transmembrane region" description="Helical" evidence="8">
    <location>
        <begin position="149"/>
        <end position="176"/>
    </location>
</feature>
<keyword evidence="7 8" id="KW-0472">Membrane</keyword>
<dbReference type="NCBIfam" id="NF008216">
    <property type="entry name" value="PRK10983.1"/>
    <property type="match status" value="1"/>
</dbReference>
<evidence type="ECO:0000313" key="9">
    <source>
        <dbReference type="EMBL" id="TDQ82967.1"/>
    </source>
</evidence>
<evidence type="ECO:0000256" key="3">
    <source>
        <dbReference type="ARBA" id="ARBA00022448"/>
    </source>
</evidence>
<evidence type="ECO:0000256" key="6">
    <source>
        <dbReference type="ARBA" id="ARBA00022989"/>
    </source>
</evidence>
<dbReference type="AlphaFoldDB" id="A0A4R6WYU4"/>
<dbReference type="PANTHER" id="PTHR21716">
    <property type="entry name" value="TRANSMEMBRANE PROTEIN"/>
    <property type="match status" value="1"/>
</dbReference>
<dbReference type="Pfam" id="PF01594">
    <property type="entry name" value="AI-2E_transport"/>
    <property type="match status" value="1"/>
</dbReference>
<feature type="transmembrane region" description="Helical" evidence="8">
    <location>
        <begin position="305"/>
        <end position="338"/>
    </location>
</feature>
<feature type="transmembrane region" description="Helical" evidence="8">
    <location>
        <begin position="59"/>
        <end position="86"/>
    </location>
</feature>
<keyword evidence="3" id="KW-0813">Transport</keyword>
<dbReference type="EMBL" id="SNYW01000007">
    <property type="protein sequence ID" value="TDQ82967.1"/>
    <property type="molecule type" value="Genomic_DNA"/>
</dbReference>
<comment type="subcellular location">
    <subcellularLocation>
        <location evidence="1">Cell membrane</location>
        <topology evidence="1">Multi-pass membrane protein</topology>
    </subcellularLocation>
</comment>
<evidence type="ECO:0000256" key="2">
    <source>
        <dbReference type="ARBA" id="ARBA00009773"/>
    </source>
</evidence>
<organism evidence="9 10">
    <name type="scientific">Dongia mobilis</name>
    <dbReference type="NCBI Taxonomy" id="578943"/>
    <lineage>
        <taxon>Bacteria</taxon>
        <taxon>Pseudomonadati</taxon>
        <taxon>Pseudomonadota</taxon>
        <taxon>Alphaproteobacteria</taxon>
        <taxon>Rhodospirillales</taxon>
        <taxon>Dongiaceae</taxon>
        <taxon>Dongia</taxon>
    </lineage>
</organism>
<dbReference type="PANTHER" id="PTHR21716:SF67">
    <property type="entry name" value="TRANSPORT PROTEIN YDIK-RELATED"/>
    <property type="match status" value="1"/>
</dbReference>
<feature type="transmembrane region" description="Helical" evidence="8">
    <location>
        <begin position="227"/>
        <end position="250"/>
    </location>
</feature>
<sequence>MRNDLTRLILSVLFIGALIGVSVWILRPFLPAIVWATTLVIATWPILRRTEDRLWGSRALATLAMTLALLLVFVLPFSLAIGTIAANAGQVLDWAESASSATLPAPPDWLSGIPLVGDSLSRAWDSVTQAGSRELLQKLRPYAGMLTEWFIGAVGGFGAVVLQFLLTIAISAIFYLNGEKAAAAVIAFAVRLADERGRQSAILAAQAIRGVALGVVVTAFIQSAIGALALLLASVPYAAILIAIMFMLCIAQLGPGLVLVPVVIWLFSQGEAAMGTVALVISLAAIGSDNILRPVLIRRGVDLPILLILVGVVGGLVAFGLIGIFLGPTVLAVAYTLLGAWVAEGRTSAGRRLD</sequence>
<dbReference type="InterPro" id="IPR002549">
    <property type="entry name" value="AI-2E-like"/>
</dbReference>
<keyword evidence="10" id="KW-1185">Reference proteome</keyword>
<comment type="similarity">
    <text evidence="2">Belongs to the autoinducer-2 exporter (AI-2E) (TC 2.A.86) family.</text>
</comment>
<feature type="transmembrane region" description="Helical" evidence="8">
    <location>
        <begin position="32"/>
        <end position="47"/>
    </location>
</feature>
<feature type="transmembrane region" description="Helical" evidence="8">
    <location>
        <begin position="257"/>
        <end position="285"/>
    </location>
</feature>
<proteinExistence type="inferred from homology"/>
<dbReference type="RefSeq" id="WP_133612765.1">
    <property type="nucleotide sequence ID" value="NZ_SNYW01000007.1"/>
</dbReference>
<evidence type="ECO:0000256" key="1">
    <source>
        <dbReference type="ARBA" id="ARBA00004651"/>
    </source>
</evidence>
<evidence type="ECO:0000313" key="10">
    <source>
        <dbReference type="Proteomes" id="UP000295783"/>
    </source>
</evidence>
<keyword evidence="5 8" id="KW-0812">Transmembrane</keyword>
<reference evidence="9 10" key="1">
    <citation type="submission" date="2019-03" db="EMBL/GenBank/DDBJ databases">
        <title>Genomic Encyclopedia of Type Strains, Phase III (KMG-III): the genomes of soil and plant-associated and newly described type strains.</title>
        <authorList>
            <person name="Whitman W."/>
        </authorList>
    </citation>
    <scope>NUCLEOTIDE SEQUENCE [LARGE SCALE GENOMIC DNA]</scope>
    <source>
        <strain evidence="9 10">CGMCC 1.7660</strain>
    </source>
</reference>
<accession>A0A4R6WYU4</accession>
<gene>
    <name evidence="9" type="ORF">A8950_1249</name>
</gene>
<dbReference type="GO" id="GO:0005886">
    <property type="term" value="C:plasma membrane"/>
    <property type="evidence" value="ECO:0007669"/>
    <property type="project" value="UniProtKB-SubCell"/>
</dbReference>
<evidence type="ECO:0000256" key="8">
    <source>
        <dbReference type="SAM" id="Phobius"/>
    </source>
</evidence>
<evidence type="ECO:0000256" key="7">
    <source>
        <dbReference type="ARBA" id="ARBA00023136"/>
    </source>
</evidence>
<name>A0A4R6WYU4_9PROT</name>
<dbReference type="Proteomes" id="UP000295783">
    <property type="component" value="Unassembled WGS sequence"/>
</dbReference>
<keyword evidence="4" id="KW-1003">Cell membrane</keyword>
<dbReference type="OrthoDB" id="8113547at2"/>
<evidence type="ECO:0000256" key="5">
    <source>
        <dbReference type="ARBA" id="ARBA00022692"/>
    </source>
</evidence>